<accession>A0A1Y2DRU5</accession>
<dbReference type="STRING" id="1754190.A0A1Y2DRU5"/>
<name>A0A1Y2DRU5_9FUNG</name>
<feature type="region of interest" description="Disordered" evidence="1">
    <location>
        <begin position="349"/>
        <end position="378"/>
    </location>
</feature>
<dbReference type="InterPro" id="IPR029063">
    <property type="entry name" value="SAM-dependent_MTases_sf"/>
</dbReference>
<reference evidence="2 3" key="1">
    <citation type="submission" date="2016-08" db="EMBL/GenBank/DDBJ databases">
        <title>A Parts List for Fungal Cellulosomes Revealed by Comparative Genomics.</title>
        <authorList>
            <consortium name="DOE Joint Genome Institute"/>
            <person name="Haitjema C.H."/>
            <person name="Gilmore S.P."/>
            <person name="Henske J.K."/>
            <person name="Solomon K.V."/>
            <person name="De Groot R."/>
            <person name="Kuo A."/>
            <person name="Mondo S.J."/>
            <person name="Salamov A.A."/>
            <person name="Labutti K."/>
            <person name="Zhao Z."/>
            <person name="Chiniquy J."/>
            <person name="Barry K."/>
            <person name="Brewer H.M."/>
            <person name="Purvine S.O."/>
            <person name="Wright A.T."/>
            <person name="Boxma B."/>
            <person name="Van Alen T."/>
            <person name="Hackstein J.H."/>
            <person name="Baker S.E."/>
            <person name="Grigoriev I.V."/>
            <person name="O'Malley M.A."/>
        </authorList>
    </citation>
    <scope>NUCLEOTIDE SEQUENCE [LARGE SCALE GENOMIC DNA]</scope>
    <source>
        <strain evidence="2 3">G1</strain>
    </source>
</reference>
<keyword evidence="3" id="KW-1185">Reference proteome</keyword>
<sequence length="391" mass="45860">MCENNSNKNNSYEQEFDALLTAIYINNQEKRKEIFQTIKNIYDKYIKYKSRENVLASERRKDLQTNCIPWLVNQINKVMILENGEEEVDAISELISEINGFGTSKPSEKEWKFKTATIKIVEDSSKGGIGGMIWNSSVVFSSLIDEGKIVMNSNSNILELGCGTGLSGLMCAKLNPKQVVLSDFDEVVIDNAKKNIEVNESSHNMSTCQIDWNDYMDIDPEDVLNYLNTNEVELDDNGKFMYKQRRIFKPYIYNTVIAADVLYDFKHAYMVPKVINYFLEKDLGTSEEKEKDNEFKDTPWFHRTPIIFVVVPIRYRFENEIPEFENNMKNQNFKLLYEEVLRNKKEKEEALEDMKEEEERINFEREIDESNTSNEPDPSIHKFKFYIYCRN</sequence>
<comment type="caution">
    <text evidence="2">The sequence shown here is derived from an EMBL/GenBank/DDBJ whole genome shotgun (WGS) entry which is preliminary data.</text>
</comment>
<dbReference type="Proteomes" id="UP000193920">
    <property type="component" value="Unassembled WGS sequence"/>
</dbReference>
<protein>
    <recommendedName>
        <fullName evidence="4">S-adenosyl-L-methionine-dependent methyltransferase</fullName>
    </recommendedName>
</protein>
<dbReference type="AlphaFoldDB" id="A0A1Y2DRU5"/>
<proteinExistence type="predicted"/>
<organism evidence="2 3">
    <name type="scientific">Neocallimastix californiae</name>
    <dbReference type="NCBI Taxonomy" id="1754190"/>
    <lineage>
        <taxon>Eukaryota</taxon>
        <taxon>Fungi</taxon>
        <taxon>Fungi incertae sedis</taxon>
        <taxon>Chytridiomycota</taxon>
        <taxon>Chytridiomycota incertae sedis</taxon>
        <taxon>Neocallimastigomycetes</taxon>
        <taxon>Neocallimastigales</taxon>
        <taxon>Neocallimastigaceae</taxon>
        <taxon>Neocallimastix</taxon>
    </lineage>
</organism>
<dbReference type="CDD" id="cd02440">
    <property type="entry name" value="AdoMet_MTases"/>
    <property type="match status" value="1"/>
</dbReference>
<dbReference type="EMBL" id="MCOG01000059">
    <property type="protein sequence ID" value="ORY61836.1"/>
    <property type="molecule type" value="Genomic_DNA"/>
</dbReference>
<evidence type="ECO:0000313" key="3">
    <source>
        <dbReference type="Proteomes" id="UP000193920"/>
    </source>
</evidence>
<dbReference type="SUPFAM" id="SSF53335">
    <property type="entry name" value="S-adenosyl-L-methionine-dependent methyltransferases"/>
    <property type="match status" value="1"/>
</dbReference>
<dbReference type="InterPro" id="IPR019410">
    <property type="entry name" value="Methyltransf_16"/>
</dbReference>
<dbReference type="OrthoDB" id="443981at2759"/>
<dbReference type="PANTHER" id="PTHR14614">
    <property type="entry name" value="HEPATOCELLULAR CARCINOMA-ASSOCIATED ANTIGEN"/>
    <property type="match status" value="1"/>
</dbReference>
<dbReference type="Pfam" id="PF10294">
    <property type="entry name" value="Methyltransf_16"/>
    <property type="match status" value="1"/>
</dbReference>
<evidence type="ECO:0000313" key="2">
    <source>
        <dbReference type="EMBL" id="ORY61836.1"/>
    </source>
</evidence>
<evidence type="ECO:0008006" key="4">
    <source>
        <dbReference type="Google" id="ProtNLM"/>
    </source>
</evidence>
<dbReference type="Gene3D" id="3.40.50.150">
    <property type="entry name" value="Vaccinia Virus protein VP39"/>
    <property type="match status" value="1"/>
</dbReference>
<evidence type="ECO:0000256" key="1">
    <source>
        <dbReference type="SAM" id="MobiDB-lite"/>
    </source>
</evidence>
<gene>
    <name evidence="2" type="ORF">LY90DRAFT_668481</name>
</gene>